<comment type="similarity">
    <text evidence="1">Belongs to the HIBADH-related family. NP60 subfamily.</text>
</comment>
<dbReference type="InterPro" id="IPR013328">
    <property type="entry name" value="6PGD_dom2"/>
</dbReference>
<dbReference type="GO" id="GO:0050661">
    <property type="term" value="F:NADP binding"/>
    <property type="evidence" value="ECO:0007669"/>
    <property type="project" value="InterPro"/>
</dbReference>
<keyword evidence="5" id="KW-1185">Reference proteome</keyword>
<dbReference type="InterPro" id="IPR051265">
    <property type="entry name" value="HIBADH-related_NP60_sf"/>
</dbReference>
<proteinExistence type="inferred from homology"/>
<accession>A0A6A6EKR5</accession>
<sequence>MSAPLATVGILSIGSMGLGVAKLLAAHNYRVVTNVANRSPATQTRAQAAQLDLVTTDTELVAQCDYILSIVPPRDAVTTAGRIIEALNSTPHPRLSASHLYYLDLNAISPSTVSVIDEAFRKNTPKLRFIDGGIIGRPPSQTAESAWKKPGIPLSGPHPLHEAPTSGIHLAETLNTEYIGPKIGSASGLKCCFASMSKGMIALSLQAFSTASALDVLPYLQKYLNQHNPKGGELAARGVVGCPSKAYRWVEEMNQIGYCFSEDGGWGEQARVFREIAGLYEGLARVVERRGGTDGMSDVDGVVEALQEGLQGKKRDRRLSIEELEQDDR</sequence>
<evidence type="ECO:0000313" key="4">
    <source>
        <dbReference type="EMBL" id="KAF2192204.1"/>
    </source>
</evidence>
<protein>
    <recommendedName>
        <fullName evidence="6">6-phosphogluconate dehydrogenase C-terminal domain-like protein</fullName>
    </recommendedName>
</protein>
<dbReference type="PANTHER" id="PTHR43580">
    <property type="entry name" value="OXIDOREDUCTASE GLYR1-RELATED"/>
    <property type="match status" value="1"/>
</dbReference>
<feature type="domain" description="Phosphogluconate dehydrogenase NAD-binding putative C-terminal" evidence="3">
    <location>
        <begin position="211"/>
        <end position="281"/>
    </location>
</feature>
<dbReference type="Pfam" id="PF09130">
    <property type="entry name" value="DUF1932"/>
    <property type="match status" value="1"/>
</dbReference>
<dbReference type="Pfam" id="PF03446">
    <property type="entry name" value="NAD_binding_2"/>
    <property type="match status" value="1"/>
</dbReference>
<evidence type="ECO:0008006" key="6">
    <source>
        <dbReference type="Google" id="ProtNLM"/>
    </source>
</evidence>
<gene>
    <name evidence="4" type="ORF">K469DRAFT_653502</name>
</gene>
<dbReference type="InterPro" id="IPR008927">
    <property type="entry name" value="6-PGluconate_DH-like_C_sf"/>
</dbReference>
<dbReference type="InterPro" id="IPR015814">
    <property type="entry name" value="Pgluconate_DH_NAD-bd_C"/>
</dbReference>
<dbReference type="EMBL" id="ML994615">
    <property type="protein sequence ID" value="KAF2192204.1"/>
    <property type="molecule type" value="Genomic_DNA"/>
</dbReference>
<evidence type="ECO:0000259" key="2">
    <source>
        <dbReference type="Pfam" id="PF03446"/>
    </source>
</evidence>
<dbReference type="OrthoDB" id="9988102at2759"/>
<dbReference type="SUPFAM" id="SSF51735">
    <property type="entry name" value="NAD(P)-binding Rossmann-fold domains"/>
    <property type="match status" value="1"/>
</dbReference>
<dbReference type="SUPFAM" id="SSF48179">
    <property type="entry name" value="6-phosphogluconate dehydrogenase C-terminal domain-like"/>
    <property type="match status" value="1"/>
</dbReference>
<dbReference type="InterPro" id="IPR006115">
    <property type="entry name" value="6PGDH_NADP-bd"/>
</dbReference>
<evidence type="ECO:0000313" key="5">
    <source>
        <dbReference type="Proteomes" id="UP000800200"/>
    </source>
</evidence>
<dbReference type="PANTHER" id="PTHR43580:SF2">
    <property type="entry name" value="CYTOKINE-LIKE NUCLEAR FACTOR N-PAC"/>
    <property type="match status" value="1"/>
</dbReference>
<evidence type="ECO:0000259" key="3">
    <source>
        <dbReference type="Pfam" id="PF09130"/>
    </source>
</evidence>
<evidence type="ECO:0000256" key="1">
    <source>
        <dbReference type="ARBA" id="ARBA00007598"/>
    </source>
</evidence>
<name>A0A6A6EKR5_9PEZI</name>
<dbReference type="InterPro" id="IPR036291">
    <property type="entry name" value="NAD(P)-bd_dom_sf"/>
</dbReference>
<dbReference type="AlphaFoldDB" id="A0A6A6EKR5"/>
<feature type="domain" description="6-phosphogluconate dehydrogenase NADP-binding" evidence="2">
    <location>
        <begin position="8"/>
        <end position="80"/>
    </location>
</feature>
<dbReference type="Gene3D" id="1.10.1040.10">
    <property type="entry name" value="N-(1-d-carboxylethyl)-l-norvaline Dehydrogenase, domain 2"/>
    <property type="match status" value="1"/>
</dbReference>
<dbReference type="Proteomes" id="UP000800200">
    <property type="component" value="Unassembled WGS sequence"/>
</dbReference>
<dbReference type="Gene3D" id="3.40.50.720">
    <property type="entry name" value="NAD(P)-binding Rossmann-like Domain"/>
    <property type="match status" value="1"/>
</dbReference>
<reference evidence="4" key="1">
    <citation type="journal article" date="2020" name="Stud. Mycol.">
        <title>101 Dothideomycetes genomes: a test case for predicting lifestyles and emergence of pathogens.</title>
        <authorList>
            <person name="Haridas S."/>
            <person name="Albert R."/>
            <person name="Binder M."/>
            <person name="Bloem J."/>
            <person name="Labutti K."/>
            <person name="Salamov A."/>
            <person name="Andreopoulos B."/>
            <person name="Baker S."/>
            <person name="Barry K."/>
            <person name="Bills G."/>
            <person name="Bluhm B."/>
            <person name="Cannon C."/>
            <person name="Castanera R."/>
            <person name="Culley D."/>
            <person name="Daum C."/>
            <person name="Ezra D."/>
            <person name="Gonzalez J."/>
            <person name="Henrissat B."/>
            <person name="Kuo A."/>
            <person name="Liang C."/>
            <person name="Lipzen A."/>
            <person name="Lutzoni F."/>
            <person name="Magnuson J."/>
            <person name="Mondo S."/>
            <person name="Nolan M."/>
            <person name="Ohm R."/>
            <person name="Pangilinan J."/>
            <person name="Park H.-J."/>
            <person name="Ramirez L."/>
            <person name="Alfaro M."/>
            <person name="Sun H."/>
            <person name="Tritt A."/>
            <person name="Yoshinaga Y."/>
            <person name="Zwiers L.-H."/>
            <person name="Turgeon B."/>
            <person name="Goodwin S."/>
            <person name="Spatafora J."/>
            <person name="Crous P."/>
            <person name="Grigoriev I."/>
        </authorList>
    </citation>
    <scope>NUCLEOTIDE SEQUENCE</scope>
    <source>
        <strain evidence="4">CBS 207.26</strain>
    </source>
</reference>
<organism evidence="4 5">
    <name type="scientific">Zopfia rhizophila CBS 207.26</name>
    <dbReference type="NCBI Taxonomy" id="1314779"/>
    <lineage>
        <taxon>Eukaryota</taxon>
        <taxon>Fungi</taxon>
        <taxon>Dikarya</taxon>
        <taxon>Ascomycota</taxon>
        <taxon>Pezizomycotina</taxon>
        <taxon>Dothideomycetes</taxon>
        <taxon>Dothideomycetes incertae sedis</taxon>
        <taxon>Zopfiaceae</taxon>
        <taxon>Zopfia</taxon>
    </lineage>
</organism>